<accession>A0A0G1EKW1</accession>
<sequence>MKFTINEFHKKYPTDDACLDALFVSRYGDIKKCPQCKKETTFNRIKSRKCYCCQFCGFQLHPVANTIFHKSDTPLTSWFYALYLFSTSKNGVSAKELERQLGCTYKTAWRIAKQIRLLFEQNKEVLTKITEIDESYFGGKGGNNKRGRGSENKTPVFGMVERKGIVKAKVTVDTKRKTVMPIIREHVKLGTEVMTDEYLPYRSLAKEGYVHQTIAHGAKEYVRGNVHVNTLEGFWSQLKRSINGTYHAVSPKYLQLYVDEFSYRYNHRSSFEPIFSLLLARVVQLI</sequence>
<dbReference type="STRING" id="1618436.UV59_C0034G0002"/>
<dbReference type="Pfam" id="PF12762">
    <property type="entry name" value="DDE_Tnp_IS1595"/>
    <property type="match status" value="1"/>
</dbReference>
<reference evidence="2 3" key="1">
    <citation type="journal article" date="2015" name="Nature">
        <title>rRNA introns, odd ribosomes, and small enigmatic genomes across a large radiation of phyla.</title>
        <authorList>
            <person name="Brown C.T."/>
            <person name="Hug L.A."/>
            <person name="Thomas B.C."/>
            <person name="Sharon I."/>
            <person name="Castelle C.J."/>
            <person name="Singh A."/>
            <person name="Wilkins M.J."/>
            <person name="Williams K.H."/>
            <person name="Banfield J.F."/>
        </authorList>
    </citation>
    <scope>NUCLEOTIDE SEQUENCE [LARGE SCALE GENOMIC DNA]</scope>
</reference>
<name>A0A0G1EKW1_9BACT</name>
<dbReference type="InterPro" id="IPR053164">
    <property type="entry name" value="IS1016-like_transposase"/>
</dbReference>
<dbReference type="PATRIC" id="fig|1618436.3.peg.1335"/>
<feature type="domain" description="ISXO2-like transposase" evidence="1">
    <location>
        <begin position="125"/>
        <end position="266"/>
    </location>
</feature>
<dbReference type="EMBL" id="LCFB01000034">
    <property type="protein sequence ID" value="KKS83671.1"/>
    <property type="molecule type" value="Genomic_DNA"/>
</dbReference>
<evidence type="ECO:0000313" key="2">
    <source>
        <dbReference type="EMBL" id="KKS83671.1"/>
    </source>
</evidence>
<dbReference type="InterPro" id="IPR024442">
    <property type="entry name" value="Transposase_Zn_ribbon"/>
</dbReference>
<dbReference type="Proteomes" id="UP000034543">
    <property type="component" value="Unassembled WGS sequence"/>
</dbReference>
<dbReference type="Pfam" id="PF12760">
    <property type="entry name" value="Zn_ribbon_IS1595"/>
    <property type="match status" value="1"/>
</dbReference>
<dbReference type="PANTHER" id="PTHR47163:SF2">
    <property type="entry name" value="SI:DKEY-17M8.2"/>
    <property type="match status" value="1"/>
</dbReference>
<dbReference type="NCBIfam" id="NF033547">
    <property type="entry name" value="transpos_IS1595"/>
    <property type="match status" value="1"/>
</dbReference>
<proteinExistence type="predicted"/>
<gene>
    <name evidence="2" type="ORF">UV59_C0034G0002</name>
</gene>
<dbReference type="PANTHER" id="PTHR47163">
    <property type="entry name" value="DDE_TNP_IS1595 DOMAIN-CONTAINING PROTEIN"/>
    <property type="match status" value="1"/>
</dbReference>
<dbReference type="InterPro" id="IPR024445">
    <property type="entry name" value="Tnp_ISXO2-like"/>
</dbReference>
<evidence type="ECO:0000313" key="3">
    <source>
        <dbReference type="Proteomes" id="UP000034543"/>
    </source>
</evidence>
<organism evidence="2 3">
    <name type="scientific">Candidatus Gottesmanbacteria bacterium GW2011_GWA1_43_11</name>
    <dbReference type="NCBI Taxonomy" id="1618436"/>
    <lineage>
        <taxon>Bacteria</taxon>
        <taxon>Candidatus Gottesmaniibacteriota</taxon>
    </lineage>
</organism>
<comment type="caution">
    <text evidence="2">The sequence shown here is derived from an EMBL/GenBank/DDBJ whole genome shotgun (WGS) entry which is preliminary data.</text>
</comment>
<dbReference type="AlphaFoldDB" id="A0A0G1EKW1"/>
<protein>
    <submittedName>
        <fullName evidence="2">ISSpo3, transposase</fullName>
    </submittedName>
</protein>
<dbReference type="SMART" id="SM01126">
    <property type="entry name" value="DDE_Tnp_IS1595"/>
    <property type="match status" value="1"/>
</dbReference>
<evidence type="ECO:0000259" key="1">
    <source>
        <dbReference type="SMART" id="SM01126"/>
    </source>
</evidence>